<dbReference type="OrthoDB" id="3645667at2759"/>
<gene>
    <name evidence="1" type="ORF">SEPMUDRAFT_120063</name>
</gene>
<evidence type="ECO:0008006" key="3">
    <source>
        <dbReference type="Google" id="ProtNLM"/>
    </source>
</evidence>
<sequence>MAITLESLPTELLDNIIGFAGPPASASPGEAYHRRICTYTSVCRTSRALRAVGQSHLYAFISTSDLGANIQPLLQTLRKRPALAALVKEIYIEPDCDAPNPMARDELDLCWKAIDEALGTNQLSHEARKAFNRRKGCRAWEAVMLLALSTKIRKLSICELDPGLTPCVHCPMLGKISRMLFQLRSPRDCSEFLYSTLADARMGCITHTSFSALMQLPTLQKLTSEMSLQSHVSGDEGWLCTRGKSNVSDLDMQMVHLDANALSRVIASCKSLDRLRVEFAGVETGGPIDVSTLHATLRLHESSLTKLVLESKTQEYLVSRKDRSCALDLGTFSRLETLHIDEELLLGKYYWLSDELDAKITLPASLVDLSIFNHRDMISLPIVIEAVQASLPDNLQHLRILFEPDTNGSLSCRKQISRKSRHRRTPAALQWWSFSSGRPGEHLFSGFTFHCWKKHQPLKTTMSDLPRLADNGNNTYAVLDYLYPGSLYSQCICKRCIPWSISHTHAYRATAPNHP</sequence>
<accession>N1QE75</accession>
<dbReference type="GeneID" id="27898705"/>
<dbReference type="AlphaFoldDB" id="N1QE75"/>
<dbReference type="EMBL" id="KB456269">
    <property type="protein sequence ID" value="EMF09192.1"/>
    <property type="molecule type" value="Genomic_DNA"/>
</dbReference>
<dbReference type="OMA" id="ISHTHAY"/>
<evidence type="ECO:0000313" key="1">
    <source>
        <dbReference type="EMBL" id="EMF09192.1"/>
    </source>
</evidence>
<protein>
    <recommendedName>
        <fullName evidence="3">F-box domain-containing protein</fullName>
    </recommendedName>
</protein>
<organism evidence="1 2">
    <name type="scientific">Sphaerulina musiva (strain SO2202)</name>
    <name type="common">Poplar stem canker fungus</name>
    <name type="synonym">Septoria musiva</name>
    <dbReference type="NCBI Taxonomy" id="692275"/>
    <lineage>
        <taxon>Eukaryota</taxon>
        <taxon>Fungi</taxon>
        <taxon>Dikarya</taxon>
        <taxon>Ascomycota</taxon>
        <taxon>Pezizomycotina</taxon>
        <taxon>Dothideomycetes</taxon>
        <taxon>Dothideomycetidae</taxon>
        <taxon>Mycosphaerellales</taxon>
        <taxon>Mycosphaerellaceae</taxon>
        <taxon>Sphaerulina</taxon>
    </lineage>
</organism>
<keyword evidence="2" id="KW-1185">Reference proteome</keyword>
<dbReference type="HOGENOM" id="CLU_529103_0_0_1"/>
<dbReference type="Proteomes" id="UP000016931">
    <property type="component" value="Unassembled WGS sequence"/>
</dbReference>
<proteinExistence type="predicted"/>
<name>N1QE75_SPHMS</name>
<reference evidence="1 2" key="1">
    <citation type="journal article" date="2012" name="PLoS Pathog.">
        <title>Diverse lifestyles and strategies of plant pathogenesis encoded in the genomes of eighteen Dothideomycetes fungi.</title>
        <authorList>
            <person name="Ohm R.A."/>
            <person name="Feau N."/>
            <person name="Henrissat B."/>
            <person name="Schoch C.L."/>
            <person name="Horwitz B.A."/>
            <person name="Barry K.W."/>
            <person name="Condon B.J."/>
            <person name="Copeland A.C."/>
            <person name="Dhillon B."/>
            <person name="Glaser F."/>
            <person name="Hesse C.N."/>
            <person name="Kosti I."/>
            <person name="LaButti K."/>
            <person name="Lindquist E.A."/>
            <person name="Lucas S."/>
            <person name="Salamov A.A."/>
            <person name="Bradshaw R.E."/>
            <person name="Ciuffetti L."/>
            <person name="Hamelin R.C."/>
            <person name="Kema G.H.J."/>
            <person name="Lawrence C."/>
            <person name="Scott J.A."/>
            <person name="Spatafora J.W."/>
            <person name="Turgeon B.G."/>
            <person name="de Wit P.J.G.M."/>
            <person name="Zhong S."/>
            <person name="Goodwin S.B."/>
            <person name="Grigoriev I.V."/>
        </authorList>
    </citation>
    <scope>NUCLEOTIDE SEQUENCE [LARGE SCALE GENOMIC DNA]</scope>
    <source>
        <strain evidence="1 2">SO2202</strain>
    </source>
</reference>
<dbReference type="RefSeq" id="XP_016757313.1">
    <property type="nucleotide sequence ID" value="XM_016901568.1"/>
</dbReference>
<dbReference type="eggNOG" id="ENOG502TDT6">
    <property type="taxonomic scope" value="Eukaryota"/>
</dbReference>
<evidence type="ECO:0000313" key="2">
    <source>
        <dbReference type="Proteomes" id="UP000016931"/>
    </source>
</evidence>
<dbReference type="STRING" id="692275.N1QE75"/>